<evidence type="ECO:0000313" key="7">
    <source>
        <dbReference type="Proteomes" id="UP000004935"/>
    </source>
</evidence>
<dbReference type="EMBL" id="ABAX03000038">
    <property type="protein sequence ID" value="EDR95874.1"/>
    <property type="molecule type" value="Genomic_DNA"/>
</dbReference>
<dbReference type="STRING" id="411490.ANACAC_03549"/>
<evidence type="ECO:0000256" key="4">
    <source>
        <dbReference type="ARBA" id="ARBA00023163"/>
    </source>
</evidence>
<dbReference type="PANTHER" id="PTHR30126">
    <property type="entry name" value="HTH-TYPE TRANSCRIPTIONAL REGULATOR"/>
    <property type="match status" value="1"/>
</dbReference>
<evidence type="ECO:0000256" key="2">
    <source>
        <dbReference type="ARBA" id="ARBA00023015"/>
    </source>
</evidence>
<comment type="caution">
    <text evidence="6">The sequence shown here is derived from an EMBL/GenBank/DDBJ whole genome shotgun (WGS) entry which is preliminary data.</text>
</comment>
<dbReference type="Gene3D" id="3.40.190.290">
    <property type="match status" value="1"/>
</dbReference>
<sequence>MIGGKVMTIRRLYIFKTVCEEGSITGAAKKLYMTQPAVSHVIHELEEELGTVLFDRISKKVFLNQTGKLLLKKTVRILELYEDLEKGVYDLEKQAVLRVGASITISSFWLPGAMKRFKDSYPGTPVSVQVCKASDVLSMLHKNEIDLALIEGAVSDSTLDSTAFSSFCLYAFCSPDHPWADVKDIELERLLEQPLLLREKGSATRDVLDSVLLLHDLKAEPFWTSVNSQVLIRAAEEGLGITVLPERLVAEEVSKGKLKKIEIRGIELKNENHIVVHKDKYRTGPMKEFISILLERNENISDL</sequence>
<dbReference type="PANTHER" id="PTHR30126:SF39">
    <property type="entry name" value="HTH-TYPE TRANSCRIPTIONAL REGULATOR CYSL"/>
    <property type="match status" value="1"/>
</dbReference>
<dbReference type="InterPro" id="IPR000847">
    <property type="entry name" value="LysR_HTH_N"/>
</dbReference>
<reference evidence="6" key="1">
    <citation type="submission" date="2007-11" db="EMBL/GenBank/DDBJ databases">
        <authorList>
            <person name="Fulton L."/>
            <person name="Clifton S."/>
            <person name="Fulton B."/>
            <person name="Xu J."/>
            <person name="Minx P."/>
            <person name="Pepin K.H."/>
            <person name="Johnson M."/>
            <person name="Thiruvilangam P."/>
            <person name="Bhonagiri V."/>
            <person name="Nash W.E."/>
            <person name="Mardis E.R."/>
            <person name="Wilson R.K."/>
        </authorList>
    </citation>
    <scope>NUCLEOTIDE SEQUENCE [LARGE SCALE GENOMIC DNA]</scope>
    <source>
        <strain evidence="6">DSM 14662</strain>
    </source>
</reference>
<reference evidence="6" key="2">
    <citation type="submission" date="2013-11" db="EMBL/GenBank/DDBJ databases">
        <title>Draft genome sequence of Anaerostipes caccae (DSM 14662).</title>
        <authorList>
            <person name="Sudarsanam P."/>
            <person name="Ley R."/>
            <person name="Guruge J."/>
            <person name="Turnbaugh P.J."/>
            <person name="Mahowald M."/>
            <person name="Liep D."/>
            <person name="Gordon J."/>
        </authorList>
    </citation>
    <scope>NUCLEOTIDE SEQUENCE</scope>
    <source>
        <strain evidence="6">DSM 14662</strain>
    </source>
</reference>
<comment type="similarity">
    <text evidence="1">Belongs to the LysR transcriptional regulatory family.</text>
</comment>
<accession>B0MIU4</accession>
<dbReference type="FunFam" id="1.10.10.10:FF:000001">
    <property type="entry name" value="LysR family transcriptional regulator"/>
    <property type="match status" value="1"/>
</dbReference>
<evidence type="ECO:0000259" key="5">
    <source>
        <dbReference type="PROSITE" id="PS50931"/>
    </source>
</evidence>
<evidence type="ECO:0000313" key="6">
    <source>
        <dbReference type="EMBL" id="EDR95874.1"/>
    </source>
</evidence>
<evidence type="ECO:0000256" key="3">
    <source>
        <dbReference type="ARBA" id="ARBA00023125"/>
    </source>
</evidence>
<keyword evidence="4" id="KW-0804">Transcription</keyword>
<dbReference type="AlphaFoldDB" id="B0MIU4"/>
<keyword evidence="7" id="KW-1185">Reference proteome</keyword>
<proteinExistence type="inferred from homology"/>
<dbReference type="SUPFAM" id="SSF46785">
    <property type="entry name" value="Winged helix' DNA-binding domain"/>
    <property type="match status" value="1"/>
</dbReference>
<dbReference type="Gene3D" id="1.10.10.10">
    <property type="entry name" value="Winged helix-like DNA-binding domain superfamily/Winged helix DNA-binding domain"/>
    <property type="match status" value="1"/>
</dbReference>
<dbReference type="InterPro" id="IPR005119">
    <property type="entry name" value="LysR_subst-bd"/>
</dbReference>
<dbReference type="InterPro" id="IPR036388">
    <property type="entry name" value="WH-like_DNA-bd_sf"/>
</dbReference>
<dbReference type="Pfam" id="PF00126">
    <property type="entry name" value="HTH_1"/>
    <property type="match status" value="1"/>
</dbReference>
<dbReference type="GO" id="GO:0003700">
    <property type="term" value="F:DNA-binding transcription factor activity"/>
    <property type="evidence" value="ECO:0007669"/>
    <property type="project" value="InterPro"/>
</dbReference>
<dbReference type="PRINTS" id="PR00039">
    <property type="entry name" value="HTHLYSR"/>
</dbReference>
<feature type="domain" description="HTH lysR-type" evidence="5">
    <location>
        <begin position="7"/>
        <end position="64"/>
    </location>
</feature>
<dbReference type="eggNOG" id="COG0583">
    <property type="taxonomic scope" value="Bacteria"/>
</dbReference>
<dbReference type="Pfam" id="PF03466">
    <property type="entry name" value="LysR_substrate"/>
    <property type="match status" value="1"/>
</dbReference>
<dbReference type="Proteomes" id="UP000004935">
    <property type="component" value="Unassembled WGS sequence"/>
</dbReference>
<name>B0MIU4_ANACD</name>
<evidence type="ECO:0000256" key="1">
    <source>
        <dbReference type="ARBA" id="ARBA00009437"/>
    </source>
</evidence>
<dbReference type="HOGENOM" id="CLU_039613_6_1_9"/>
<keyword evidence="3" id="KW-0238">DNA-binding</keyword>
<dbReference type="PROSITE" id="PS50931">
    <property type="entry name" value="HTH_LYSR"/>
    <property type="match status" value="1"/>
</dbReference>
<protein>
    <submittedName>
        <fullName evidence="6">LysR substrate binding domain protein</fullName>
    </submittedName>
</protein>
<dbReference type="SUPFAM" id="SSF53850">
    <property type="entry name" value="Periplasmic binding protein-like II"/>
    <property type="match status" value="1"/>
</dbReference>
<organism evidence="6 7">
    <name type="scientific">Anaerostipes caccae (strain DSM 14662 / CCUG 47493 / JCM 13470 / NCIMB 13811 / L1-92)</name>
    <dbReference type="NCBI Taxonomy" id="411490"/>
    <lineage>
        <taxon>Bacteria</taxon>
        <taxon>Bacillati</taxon>
        <taxon>Bacillota</taxon>
        <taxon>Clostridia</taxon>
        <taxon>Lachnospirales</taxon>
        <taxon>Lachnospiraceae</taxon>
        <taxon>Anaerostipes</taxon>
    </lineage>
</organism>
<dbReference type="InterPro" id="IPR036390">
    <property type="entry name" value="WH_DNA-bd_sf"/>
</dbReference>
<gene>
    <name evidence="6" type="ORF">ANACAC_03549</name>
</gene>
<dbReference type="GO" id="GO:0000976">
    <property type="term" value="F:transcription cis-regulatory region binding"/>
    <property type="evidence" value="ECO:0007669"/>
    <property type="project" value="TreeGrafter"/>
</dbReference>
<keyword evidence="2" id="KW-0805">Transcription regulation</keyword>